<dbReference type="AlphaFoldDB" id="A0ABC8RR02"/>
<feature type="compositionally biased region" description="Basic and acidic residues" evidence="7">
    <location>
        <begin position="82"/>
        <end position="125"/>
    </location>
</feature>
<evidence type="ECO:0000259" key="9">
    <source>
        <dbReference type="Pfam" id="PF14416"/>
    </source>
</evidence>
<feature type="domain" description="Trichome birefringence-like C-terminal" evidence="8">
    <location>
        <begin position="241"/>
        <end position="525"/>
    </location>
</feature>
<evidence type="ECO:0000259" key="8">
    <source>
        <dbReference type="Pfam" id="PF13839"/>
    </source>
</evidence>
<dbReference type="InterPro" id="IPR029962">
    <property type="entry name" value="TBL"/>
</dbReference>
<evidence type="ECO:0000256" key="3">
    <source>
        <dbReference type="ARBA" id="ARBA00022692"/>
    </source>
</evidence>
<evidence type="ECO:0000313" key="10">
    <source>
        <dbReference type="EMBL" id="CAK9147395.1"/>
    </source>
</evidence>
<sequence length="535" mass="61928">MAIAVLFTIIPLYFPSIRFLPKKVYEYSSSYNSIEDSIIPTPPTDSRSQNHFQQKDSEPCSHGDDNSQACHGDDDLLAPKISKGDVKKPSNSSEREFLDPKEPQVYVERSRNPMEGDLPIEKTPEKGVQVISSPSQRDMVASERSENGRKKPRRPRDNDVVTPKVPEKNVMRQPSDSVASKVSESDENCDIFSGEWVPNPEGPYYTNLTCLAIQEHQNCMKFGRPDKGFMKWRWKPDGCELPVFDPYQFLELVRGKSMAFVGDSVARNHMQSLICLLSMVVYPVDVSNTTDQNFRRWEYISYNFTISIFWSPYLVRTQQTDPNDETRPFNLYLDEFNEDWTPKIEGFDYVIISAGQWFFRPSMFYVKRSLVGCLYCLQSNVTQMTAYYSYRMAFRTAFRAINSLKNYRGITFLRTFAPSHFENGPWDKGGDCARTRPFRRDEAVLDGANLDISSIQMKELEIAQIEGTKRGLRFRLLDTTQAMLLRPDGHPNKYGHWPFENKTNDCVHWCLPGPIDTWNDFLLEMMKREVRNQTK</sequence>
<evidence type="ECO:0000313" key="11">
    <source>
        <dbReference type="Proteomes" id="UP001642360"/>
    </source>
</evidence>
<feature type="compositionally biased region" description="Basic and acidic residues" evidence="7">
    <location>
        <begin position="53"/>
        <end position="65"/>
    </location>
</feature>
<evidence type="ECO:0000256" key="7">
    <source>
        <dbReference type="SAM" id="MobiDB-lite"/>
    </source>
</evidence>
<dbReference type="InterPro" id="IPR026057">
    <property type="entry name" value="TBL_C"/>
</dbReference>
<keyword evidence="6" id="KW-0472">Membrane</keyword>
<dbReference type="PANTHER" id="PTHR32285">
    <property type="entry name" value="PROTEIN TRICHOME BIREFRINGENCE-LIKE 9-RELATED"/>
    <property type="match status" value="1"/>
</dbReference>
<evidence type="ECO:0000256" key="5">
    <source>
        <dbReference type="ARBA" id="ARBA00022989"/>
    </source>
</evidence>
<keyword evidence="4" id="KW-0735">Signal-anchor</keyword>
<evidence type="ECO:0000256" key="6">
    <source>
        <dbReference type="ARBA" id="ARBA00023136"/>
    </source>
</evidence>
<dbReference type="InterPro" id="IPR025846">
    <property type="entry name" value="TBL_N"/>
</dbReference>
<dbReference type="Pfam" id="PF13839">
    <property type="entry name" value="PC-Esterase"/>
    <property type="match status" value="1"/>
</dbReference>
<evidence type="ECO:0000256" key="1">
    <source>
        <dbReference type="ARBA" id="ARBA00004167"/>
    </source>
</evidence>
<dbReference type="EMBL" id="CAUOFW020001677">
    <property type="protein sequence ID" value="CAK9147395.1"/>
    <property type="molecule type" value="Genomic_DNA"/>
</dbReference>
<organism evidence="10 11">
    <name type="scientific">Ilex paraguariensis</name>
    <name type="common">yerba mate</name>
    <dbReference type="NCBI Taxonomy" id="185542"/>
    <lineage>
        <taxon>Eukaryota</taxon>
        <taxon>Viridiplantae</taxon>
        <taxon>Streptophyta</taxon>
        <taxon>Embryophyta</taxon>
        <taxon>Tracheophyta</taxon>
        <taxon>Spermatophyta</taxon>
        <taxon>Magnoliopsida</taxon>
        <taxon>eudicotyledons</taxon>
        <taxon>Gunneridae</taxon>
        <taxon>Pentapetalae</taxon>
        <taxon>asterids</taxon>
        <taxon>campanulids</taxon>
        <taxon>Aquifoliales</taxon>
        <taxon>Aquifoliaceae</taxon>
        <taxon>Ilex</taxon>
    </lineage>
</organism>
<comment type="similarity">
    <text evidence="2">Belongs to the PC-esterase family. TBL subfamily.</text>
</comment>
<dbReference type="GO" id="GO:0016020">
    <property type="term" value="C:membrane"/>
    <property type="evidence" value="ECO:0007669"/>
    <property type="project" value="UniProtKB-SubCell"/>
</dbReference>
<keyword evidence="11" id="KW-1185">Reference proteome</keyword>
<dbReference type="PANTHER" id="PTHR32285:SF247">
    <property type="entry name" value="PROTEIN TRICHOME BIREFRINGENCE-LIKE 19"/>
    <property type="match status" value="1"/>
</dbReference>
<feature type="compositionally biased region" description="Basic and acidic residues" evidence="7">
    <location>
        <begin position="140"/>
        <end position="170"/>
    </location>
</feature>
<comment type="subcellular location">
    <subcellularLocation>
        <location evidence="1">Membrane</location>
        <topology evidence="1">Single-pass membrane protein</topology>
    </subcellularLocation>
</comment>
<evidence type="ECO:0000256" key="4">
    <source>
        <dbReference type="ARBA" id="ARBA00022968"/>
    </source>
</evidence>
<protein>
    <recommendedName>
        <fullName evidence="12">Trichome birefringence-like N-terminal domain-containing protein</fullName>
    </recommendedName>
</protein>
<keyword evidence="5" id="KW-1133">Transmembrane helix</keyword>
<gene>
    <name evidence="10" type="ORF">ILEXP_LOCUS15286</name>
</gene>
<accession>A0ABC8RR02</accession>
<dbReference type="Proteomes" id="UP001642360">
    <property type="component" value="Unassembled WGS sequence"/>
</dbReference>
<feature type="domain" description="Trichome birefringence-like N-terminal" evidence="9">
    <location>
        <begin position="187"/>
        <end position="240"/>
    </location>
</feature>
<evidence type="ECO:0000256" key="2">
    <source>
        <dbReference type="ARBA" id="ARBA00007727"/>
    </source>
</evidence>
<reference evidence="10 11" key="1">
    <citation type="submission" date="2024-02" db="EMBL/GenBank/DDBJ databases">
        <authorList>
            <person name="Vignale AGUSTIN F."/>
            <person name="Sosa J E."/>
            <person name="Modenutti C."/>
        </authorList>
    </citation>
    <scope>NUCLEOTIDE SEQUENCE [LARGE SCALE GENOMIC DNA]</scope>
</reference>
<feature type="compositionally biased region" description="Polar residues" evidence="7">
    <location>
        <begin position="172"/>
        <end position="182"/>
    </location>
</feature>
<dbReference type="Pfam" id="PF14416">
    <property type="entry name" value="PMR5N"/>
    <property type="match status" value="1"/>
</dbReference>
<keyword evidence="3" id="KW-0812">Transmembrane</keyword>
<evidence type="ECO:0008006" key="12">
    <source>
        <dbReference type="Google" id="ProtNLM"/>
    </source>
</evidence>
<comment type="caution">
    <text evidence="10">The sequence shown here is derived from an EMBL/GenBank/DDBJ whole genome shotgun (WGS) entry which is preliminary data.</text>
</comment>
<name>A0ABC8RR02_9AQUA</name>
<feature type="region of interest" description="Disordered" evidence="7">
    <location>
        <begin position="36"/>
        <end position="186"/>
    </location>
</feature>
<proteinExistence type="inferred from homology"/>